<keyword evidence="1" id="KW-0732">Signal</keyword>
<proteinExistence type="predicted"/>
<comment type="caution">
    <text evidence="2">The sequence shown here is derived from an EMBL/GenBank/DDBJ whole genome shotgun (WGS) entry which is preliminary data.</text>
</comment>
<dbReference type="Proteomes" id="UP000277579">
    <property type="component" value="Unassembled WGS sequence"/>
</dbReference>
<accession>A0A495M6Z4</accession>
<dbReference type="RefSeq" id="WP_121376795.1">
    <property type="nucleotide sequence ID" value="NZ_RBLC01000003.1"/>
</dbReference>
<keyword evidence="3" id="KW-1185">Reference proteome</keyword>
<reference evidence="2 3" key="1">
    <citation type="submission" date="2018-10" db="EMBL/GenBank/DDBJ databases">
        <title>Genomic Encyclopedia of Archaeal and Bacterial Type Strains, Phase II (KMG-II): from individual species to whole genera.</title>
        <authorList>
            <person name="Goeker M."/>
        </authorList>
    </citation>
    <scope>NUCLEOTIDE SEQUENCE [LARGE SCALE GENOMIC DNA]</scope>
    <source>
        <strain evidence="2 3">DSM 29537</strain>
    </source>
</reference>
<organism evidence="2 3">
    <name type="scientific">Flavobacterium endophyticum</name>
    <dbReference type="NCBI Taxonomy" id="1540163"/>
    <lineage>
        <taxon>Bacteria</taxon>
        <taxon>Pseudomonadati</taxon>
        <taxon>Bacteroidota</taxon>
        <taxon>Flavobacteriia</taxon>
        <taxon>Flavobacteriales</taxon>
        <taxon>Flavobacteriaceae</taxon>
        <taxon>Flavobacterium</taxon>
    </lineage>
</organism>
<gene>
    <name evidence="2" type="ORF">CLV94_2492</name>
</gene>
<feature type="signal peptide" evidence="1">
    <location>
        <begin position="1"/>
        <end position="19"/>
    </location>
</feature>
<evidence type="ECO:0008006" key="4">
    <source>
        <dbReference type="Google" id="ProtNLM"/>
    </source>
</evidence>
<feature type="chain" id="PRO_5019787657" description="DUF4252 domain-containing protein" evidence="1">
    <location>
        <begin position="20"/>
        <end position="154"/>
    </location>
</feature>
<dbReference type="AlphaFoldDB" id="A0A495M6Z4"/>
<name>A0A495M6Z4_9FLAO</name>
<evidence type="ECO:0000313" key="2">
    <source>
        <dbReference type="EMBL" id="RKS21857.1"/>
    </source>
</evidence>
<evidence type="ECO:0000256" key="1">
    <source>
        <dbReference type="SAM" id="SignalP"/>
    </source>
</evidence>
<evidence type="ECO:0000313" key="3">
    <source>
        <dbReference type="Proteomes" id="UP000277579"/>
    </source>
</evidence>
<dbReference type="EMBL" id="RBLC01000003">
    <property type="protein sequence ID" value="RKS21857.1"/>
    <property type="molecule type" value="Genomic_DNA"/>
</dbReference>
<protein>
    <recommendedName>
        <fullName evidence="4">DUF4252 domain-containing protein</fullName>
    </recommendedName>
</protein>
<sequence>MKKIVTAVVLFLVSYAGFAQEEAVSDVKIDMNFNKSLFPMAEGNMYMSTEPVAFIMANLMSQSYEEAKKEMQAIGEDKDLTEVKKGELNEKGKSILYQTAMIKNDQGQDLVMEIYVVKVDEQNTIMVSGGYDVKAKTTFKDEIKKAAVSAKAVK</sequence>
<dbReference type="OrthoDB" id="1356777at2"/>